<proteinExistence type="predicted"/>
<gene>
    <name evidence="1" type="ORF">FUSPEROL_01559</name>
</gene>
<accession>D4CVV2</accession>
<protein>
    <recommendedName>
        <fullName evidence="3">Chemotaxis protein</fullName>
    </recommendedName>
</protein>
<organism evidence="1 2">
    <name type="scientific">Fusobacterium periodonticum ATCC 33693</name>
    <dbReference type="NCBI Taxonomy" id="546275"/>
    <lineage>
        <taxon>Bacteria</taxon>
        <taxon>Fusobacteriati</taxon>
        <taxon>Fusobacteriota</taxon>
        <taxon>Fusobacteriia</taxon>
        <taxon>Fusobacteriales</taxon>
        <taxon>Fusobacteriaceae</taxon>
        <taxon>Fusobacterium</taxon>
    </lineage>
</organism>
<comment type="caution">
    <text evidence="1">The sequence shown here is derived from an EMBL/GenBank/DDBJ whole genome shotgun (WGS) entry which is preliminary data.</text>
</comment>
<dbReference type="AlphaFoldDB" id="D4CVV2"/>
<dbReference type="Proteomes" id="UP000003748">
    <property type="component" value="Unassembled WGS sequence"/>
</dbReference>
<evidence type="ECO:0000313" key="1">
    <source>
        <dbReference type="EMBL" id="EFE86527.1"/>
    </source>
</evidence>
<dbReference type="STRING" id="546275.FUSPEROL_01559"/>
<evidence type="ECO:0008006" key="3">
    <source>
        <dbReference type="Google" id="ProtNLM"/>
    </source>
</evidence>
<dbReference type="HOGENOM" id="CLU_117567_0_0_0"/>
<dbReference type="EMBL" id="ACJY01000083">
    <property type="protein sequence ID" value="EFE86527.1"/>
    <property type="molecule type" value="Genomic_DNA"/>
</dbReference>
<name>D4CVV2_9FUSO</name>
<evidence type="ECO:0000313" key="2">
    <source>
        <dbReference type="Proteomes" id="UP000003748"/>
    </source>
</evidence>
<dbReference type="GeneID" id="78419779"/>
<sequence length="199" mass="23605">MEVYIDNQKTNFGRRTKDLEKILKAISKKLEKNNKVIENIYINGSSIEEFPFIDMDMKNVMEVTTKSYVDLSLESLNLSKEYIEIFFDINSGFQENIIEKEEISEIEIEETDVFLNWFLDLLHFLTTNYSFNFPELEETFETFKEELAILSELKEKKDYIAYVSTLNYCVSDILETFVANIDYYQKCILNDEAQKKNLF</sequence>
<dbReference type="RefSeq" id="WP_005973565.1">
    <property type="nucleotide sequence ID" value="NZ_GG665897.1"/>
</dbReference>
<dbReference type="eggNOG" id="ENOG502ZBM2">
    <property type="taxonomic scope" value="Bacteria"/>
</dbReference>
<reference evidence="1 2" key="1">
    <citation type="submission" date="2010-02" db="EMBL/GenBank/DDBJ databases">
        <authorList>
            <person name="Weinstock G."/>
            <person name="Sodergren E."/>
            <person name="Clifton S."/>
            <person name="Fulton L."/>
            <person name="Fulton B."/>
            <person name="Courtney L."/>
            <person name="Fronick C."/>
            <person name="Harrison M."/>
            <person name="Strong C."/>
            <person name="Farmer C."/>
            <person name="Delahaunty K."/>
            <person name="Markovic C."/>
            <person name="Hall O."/>
            <person name="Minx P."/>
            <person name="Tomlinson C."/>
            <person name="Mitreva M."/>
            <person name="Nelson J."/>
            <person name="Hou S."/>
            <person name="Wollam A."/>
            <person name="Pepin K.H."/>
            <person name="Johnson M."/>
            <person name="Bhonagiri V."/>
            <person name="Zhang X."/>
            <person name="Suruliraj S."/>
            <person name="Warren W."/>
            <person name="Chinwalla A."/>
            <person name="Mardis E.R."/>
            <person name="Wilson R.K."/>
        </authorList>
    </citation>
    <scope>NUCLEOTIDE SEQUENCE [LARGE SCALE GENOMIC DNA]</scope>
    <source>
        <strain evidence="1 2">ATCC 33693</strain>
    </source>
</reference>
<dbReference type="OrthoDB" id="87967at2"/>